<dbReference type="Gene3D" id="1.10.10.10">
    <property type="entry name" value="Winged helix-like DNA-binding domain superfamily/Winged helix DNA-binding domain"/>
    <property type="match status" value="1"/>
</dbReference>
<gene>
    <name evidence="1" type="ORF">GCM10007304_11920</name>
</gene>
<reference evidence="1" key="2">
    <citation type="submission" date="2020-09" db="EMBL/GenBank/DDBJ databases">
        <authorList>
            <person name="Sun Q."/>
            <person name="Sedlacek I."/>
        </authorList>
    </citation>
    <scope>NUCLEOTIDE SEQUENCE</scope>
    <source>
        <strain evidence="1">CCM 7905</strain>
    </source>
</reference>
<organism evidence="1 2">
    <name type="scientific">Rhodococcoides trifolii</name>
    <dbReference type="NCBI Taxonomy" id="908250"/>
    <lineage>
        <taxon>Bacteria</taxon>
        <taxon>Bacillati</taxon>
        <taxon>Actinomycetota</taxon>
        <taxon>Actinomycetes</taxon>
        <taxon>Mycobacteriales</taxon>
        <taxon>Nocardiaceae</taxon>
        <taxon>Rhodococcoides</taxon>
    </lineage>
</organism>
<evidence type="ECO:0000313" key="2">
    <source>
        <dbReference type="Proteomes" id="UP000654257"/>
    </source>
</evidence>
<dbReference type="EMBL" id="BMCU01000001">
    <property type="protein sequence ID" value="GGF99638.1"/>
    <property type="molecule type" value="Genomic_DNA"/>
</dbReference>
<comment type="caution">
    <text evidence="1">The sequence shown here is derived from an EMBL/GenBank/DDBJ whole genome shotgun (WGS) entry which is preliminary data.</text>
</comment>
<dbReference type="InterPro" id="IPR036388">
    <property type="entry name" value="WH-like_DNA-bd_sf"/>
</dbReference>
<keyword evidence="2" id="KW-1185">Reference proteome</keyword>
<reference evidence="1" key="1">
    <citation type="journal article" date="2014" name="Int. J. Syst. Evol. Microbiol.">
        <title>Complete genome sequence of Corynebacterium casei LMG S-19264T (=DSM 44701T), isolated from a smear-ripened cheese.</title>
        <authorList>
            <consortium name="US DOE Joint Genome Institute (JGI-PGF)"/>
            <person name="Walter F."/>
            <person name="Albersmeier A."/>
            <person name="Kalinowski J."/>
            <person name="Ruckert C."/>
        </authorList>
    </citation>
    <scope>NUCLEOTIDE SEQUENCE</scope>
    <source>
        <strain evidence="1">CCM 7905</strain>
    </source>
</reference>
<protein>
    <submittedName>
        <fullName evidence="1">LuxR family transcriptional regulator</fullName>
    </submittedName>
</protein>
<dbReference type="GO" id="GO:0003677">
    <property type="term" value="F:DNA binding"/>
    <property type="evidence" value="ECO:0007669"/>
    <property type="project" value="InterPro"/>
</dbReference>
<sequence>MLREWLLCDSKNEAARRLFIAPSTLSTHIARIRDKYEYCGRSASTKASLLCRALQDGLIDIEDL</sequence>
<dbReference type="InterPro" id="IPR016032">
    <property type="entry name" value="Sig_transdc_resp-reg_C-effctor"/>
</dbReference>
<name>A0A917CUT4_9NOCA</name>
<evidence type="ECO:0000313" key="1">
    <source>
        <dbReference type="EMBL" id="GGF99638.1"/>
    </source>
</evidence>
<dbReference type="AlphaFoldDB" id="A0A917CUT4"/>
<dbReference type="SUPFAM" id="SSF46894">
    <property type="entry name" value="C-terminal effector domain of the bipartite response regulators"/>
    <property type="match status" value="1"/>
</dbReference>
<dbReference type="GO" id="GO:0006355">
    <property type="term" value="P:regulation of DNA-templated transcription"/>
    <property type="evidence" value="ECO:0007669"/>
    <property type="project" value="InterPro"/>
</dbReference>
<proteinExistence type="predicted"/>
<accession>A0A917CUT4</accession>
<dbReference type="Proteomes" id="UP000654257">
    <property type="component" value="Unassembled WGS sequence"/>
</dbReference>